<protein>
    <submittedName>
        <fullName evidence="1">Uncharacterized protein</fullName>
    </submittedName>
</protein>
<reference evidence="2" key="1">
    <citation type="submission" date="2023-07" db="EMBL/GenBank/DDBJ databases">
        <title>30 novel species of actinomycetes from the DSMZ collection.</title>
        <authorList>
            <person name="Nouioui I."/>
        </authorList>
    </citation>
    <scope>NUCLEOTIDE SEQUENCE [LARGE SCALE GENOMIC DNA]</scope>
    <source>
        <strain evidence="2">DSM 41979</strain>
    </source>
</reference>
<name>A0ABU2QU53_9ACTN</name>
<comment type="caution">
    <text evidence="1">The sequence shown here is derived from an EMBL/GenBank/DDBJ whole genome shotgun (WGS) entry which is preliminary data.</text>
</comment>
<proteinExistence type="predicted"/>
<sequence>MRKWKKDLLGIVDKPVGQTGPDPAGGFGGPKGFVVMSSLMRYGDFDDAFLVRYGKKLVDADERVMAGAGSPGFEGWNTSSRVNHLGEDRGNDPFTGYLKALSRSPDAATEFFLAGHKKEDGTKGTNFTYLFEEREWPEDGRGGKGEVTGHNALGLALEAATTGHRPGERATFDDLKHNAAQAELFGNLVSSVSEDERPLTEHAFLSDSLGNISAEYMPELHLGLSEGDEQSELLYPVKGKSVSIGHAEASRWIHAVGRNPEGYDRLNVAEQVYSAELMKLHAAGKGNFAGGPDAAVLEIATDSGSFQGIISAARYFQQTKDKIADNARDDAWKGHVSTWGGSLVGSATGIAMSGFTSPGGVIAGGAAGTATSTLFTAILGGLGEDEDGDVKAENDRVQAADGRRSRVLSTVEESMRQAVGDDAALVHRGTDAAGKGFMDAYDVIEQADADKRDIV</sequence>
<gene>
    <name evidence="1" type="ORF">RM698_00775</name>
</gene>
<keyword evidence="2" id="KW-1185">Reference proteome</keyword>
<evidence type="ECO:0000313" key="2">
    <source>
        <dbReference type="Proteomes" id="UP001183610"/>
    </source>
</evidence>
<evidence type="ECO:0000313" key="1">
    <source>
        <dbReference type="EMBL" id="MDT0407587.1"/>
    </source>
</evidence>
<dbReference type="Proteomes" id="UP001183610">
    <property type="component" value="Unassembled WGS sequence"/>
</dbReference>
<dbReference type="RefSeq" id="WP_010262256.1">
    <property type="nucleotide sequence ID" value="NZ_JAVRET010000001.1"/>
</dbReference>
<accession>A0ABU2QU53</accession>
<organism evidence="1 2">
    <name type="scientific">Streptomyces evansiae</name>
    <dbReference type="NCBI Taxonomy" id="3075535"/>
    <lineage>
        <taxon>Bacteria</taxon>
        <taxon>Bacillati</taxon>
        <taxon>Actinomycetota</taxon>
        <taxon>Actinomycetes</taxon>
        <taxon>Kitasatosporales</taxon>
        <taxon>Streptomycetaceae</taxon>
        <taxon>Streptomyces</taxon>
    </lineage>
</organism>
<dbReference type="EMBL" id="JAVRET010000001">
    <property type="protein sequence ID" value="MDT0407587.1"/>
    <property type="molecule type" value="Genomic_DNA"/>
</dbReference>